<keyword evidence="4" id="KW-1185">Reference proteome</keyword>
<keyword evidence="3" id="KW-0489">Methyltransferase</keyword>
<organism evidence="3 4">
    <name type="scientific">Flexivirga oryzae</name>
    <dbReference type="NCBI Taxonomy" id="1794944"/>
    <lineage>
        <taxon>Bacteria</taxon>
        <taxon>Bacillati</taxon>
        <taxon>Actinomycetota</taxon>
        <taxon>Actinomycetes</taxon>
        <taxon>Micrococcales</taxon>
        <taxon>Dermacoccaceae</taxon>
        <taxon>Flexivirga</taxon>
    </lineage>
</organism>
<keyword evidence="3" id="KW-0808">Transferase</keyword>
<feature type="region of interest" description="Disordered" evidence="1">
    <location>
        <begin position="193"/>
        <end position="229"/>
    </location>
</feature>
<dbReference type="EMBL" id="JACHVQ010000002">
    <property type="protein sequence ID" value="MBB2892654.1"/>
    <property type="molecule type" value="Genomic_DNA"/>
</dbReference>
<feature type="transmembrane region" description="Helical" evidence="2">
    <location>
        <begin position="137"/>
        <end position="159"/>
    </location>
</feature>
<dbReference type="Proteomes" id="UP000559182">
    <property type="component" value="Unassembled WGS sequence"/>
</dbReference>
<feature type="transmembrane region" description="Helical" evidence="2">
    <location>
        <begin position="6"/>
        <end position="25"/>
    </location>
</feature>
<feature type="transmembrane region" description="Helical" evidence="2">
    <location>
        <begin position="165"/>
        <end position="188"/>
    </location>
</feature>
<accession>A0A839N9J8</accession>
<evidence type="ECO:0000313" key="4">
    <source>
        <dbReference type="Proteomes" id="UP000559182"/>
    </source>
</evidence>
<proteinExistence type="predicted"/>
<dbReference type="RefSeq" id="WP_183321074.1">
    <property type="nucleotide sequence ID" value="NZ_JACHVQ010000002.1"/>
</dbReference>
<feature type="region of interest" description="Disordered" evidence="1">
    <location>
        <begin position="290"/>
        <end position="349"/>
    </location>
</feature>
<protein>
    <submittedName>
        <fullName evidence="3">Protein-S-isoprenylcysteine O-methyltransferase Ste14</fullName>
    </submittedName>
</protein>
<evidence type="ECO:0000313" key="3">
    <source>
        <dbReference type="EMBL" id="MBB2892654.1"/>
    </source>
</evidence>
<reference evidence="3 4" key="1">
    <citation type="submission" date="2020-08" db="EMBL/GenBank/DDBJ databases">
        <title>Sequencing the genomes of 1000 actinobacteria strains.</title>
        <authorList>
            <person name="Klenk H.-P."/>
        </authorList>
    </citation>
    <scope>NUCLEOTIDE SEQUENCE [LARGE SCALE GENOMIC DNA]</scope>
    <source>
        <strain evidence="3 4">DSM 105369</strain>
    </source>
</reference>
<gene>
    <name evidence="3" type="ORF">FHU39_002672</name>
</gene>
<feature type="region of interest" description="Disordered" evidence="1">
    <location>
        <begin position="53"/>
        <end position="128"/>
    </location>
</feature>
<name>A0A839N9J8_9MICO</name>
<keyword evidence="2" id="KW-0472">Membrane</keyword>
<evidence type="ECO:0000256" key="1">
    <source>
        <dbReference type="SAM" id="MobiDB-lite"/>
    </source>
</evidence>
<dbReference type="GO" id="GO:0032259">
    <property type="term" value="P:methylation"/>
    <property type="evidence" value="ECO:0007669"/>
    <property type="project" value="UniProtKB-KW"/>
</dbReference>
<sequence>MQQPSSLIFLAIVVIWAAYLLQHWIRRREALATARSVDQFSDAMRVLERREHPIEIEGMAEQTADTSEAGRPSAPQARDSVPRPSLRAGTVMTGEIQPPVTEEPIAPDTRPADAQGPSKRHRLAQSAATAGSPKLRAIALVLSVAILLITVVCAPFGAVPWWSPILMLAVSGGVFYWCRASAMAAAAARRPAARAPQQASRKAADQPAPQQGPGRGLRGAAKLPRRKTAAPLPVVKATMPAPSRMAQAVAPQPPEEQVFDVRASASAPAQPQPAPVRAPVADNADAWQPVAVPPPTYTMKERAPERPQQAPAPTSNPKSYEHVANEDLPFDGLALDQDLDDLPSVFRAG</sequence>
<dbReference type="GO" id="GO:0008168">
    <property type="term" value="F:methyltransferase activity"/>
    <property type="evidence" value="ECO:0007669"/>
    <property type="project" value="UniProtKB-KW"/>
</dbReference>
<evidence type="ECO:0000256" key="2">
    <source>
        <dbReference type="SAM" id="Phobius"/>
    </source>
</evidence>
<keyword evidence="2" id="KW-1133">Transmembrane helix</keyword>
<dbReference type="AlphaFoldDB" id="A0A839N9J8"/>
<comment type="caution">
    <text evidence="3">The sequence shown here is derived from an EMBL/GenBank/DDBJ whole genome shotgun (WGS) entry which is preliminary data.</text>
</comment>
<keyword evidence="2" id="KW-0812">Transmembrane</keyword>